<proteinExistence type="predicted"/>
<accession>A0A7Y9LRX6</accession>
<dbReference type="EMBL" id="JACBYQ010000001">
    <property type="protein sequence ID" value="NYE94493.1"/>
    <property type="molecule type" value="Genomic_DNA"/>
</dbReference>
<reference evidence="1 2" key="1">
    <citation type="submission" date="2020-07" db="EMBL/GenBank/DDBJ databases">
        <title>Sequencing the genomes of 1000 actinobacteria strains.</title>
        <authorList>
            <person name="Klenk H.-P."/>
        </authorList>
    </citation>
    <scope>NUCLEOTIDE SEQUENCE [LARGE SCALE GENOMIC DNA]</scope>
    <source>
        <strain evidence="1 2">DSM 102047</strain>
    </source>
</reference>
<evidence type="ECO:0000313" key="2">
    <source>
        <dbReference type="Proteomes" id="UP000521748"/>
    </source>
</evidence>
<protein>
    <submittedName>
        <fullName evidence="1">Uncharacterized protein</fullName>
    </submittedName>
</protein>
<dbReference type="Proteomes" id="UP000521748">
    <property type="component" value="Unassembled WGS sequence"/>
</dbReference>
<gene>
    <name evidence="1" type="ORF">FHU41_000714</name>
</gene>
<name>A0A7Y9LRX6_9MICC</name>
<sequence>MSSRAAIRRGSIVVVGFSLAQRSCEWSERVGGDDLLCPFGGEAGGFDEASPAVVLGGGGAGFVGGWFGAGILEHPEQHSTSGDFID</sequence>
<keyword evidence="2" id="KW-1185">Reference proteome</keyword>
<comment type="caution">
    <text evidence="1">The sequence shown here is derived from an EMBL/GenBank/DDBJ whole genome shotgun (WGS) entry which is preliminary data.</text>
</comment>
<dbReference type="AlphaFoldDB" id="A0A7Y9LRX6"/>
<organism evidence="1 2">
    <name type="scientific">Psychromicrobium silvestre</name>
    <dbReference type="NCBI Taxonomy" id="1645614"/>
    <lineage>
        <taxon>Bacteria</taxon>
        <taxon>Bacillati</taxon>
        <taxon>Actinomycetota</taxon>
        <taxon>Actinomycetes</taxon>
        <taxon>Micrococcales</taxon>
        <taxon>Micrococcaceae</taxon>
        <taxon>Psychromicrobium</taxon>
    </lineage>
</organism>
<evidence type="ECO:0000313" key="1">
    <source>
        <dbReference type="EMBL" id="NYE94493.1"/>
    </source>
</evidence>
<dbReference type="RefSeq" id="WP_179388251.1">
    <property type="nucleotide sequence ID" value="NZ_JACBYQ010000001.1"/>
</dbReference>